<organism evidence="1 2">
    <name type="scientific">Blautia obeum</name>
    <dbReference type="NCBI Taxonomy" id="40520"/>
    <lineage>
        <taxon>Bacteria</taxon>
        <taxon>Bacillati</taxon>
        <taxon>Bacillota</taxon>
        <taxon>Clostridia</taxon>
        <taxon>Lachnospirales</taxon>
        <taxon>Lachnospiraceae</taxon>
        <taxon>Blautia</taxon>
    </lineage>
</organism>
<evidence type="ECO:0000313" key="2">
    <source>
        <dbReference type="Proteomes" id="UP000283745"/>
    </source>
</evidence>
<accession>A0A414EC32</accession>
<proteinExistence type="predicted"/>
<name>A0A414EC32_9FIRM</name>
<gene>
    <name evidence="1" type="ORF">DW740_16330</name>
</gene>
<dbReference type="AlphaFoldDB" id="A0A414EC32"/>
<evidence type="ECO:0000313" key="1">
    <source>
        <dbReference type="EMBL" id="RHE36809.1"/>
    </source>
</evidence>
<dbReference type="EMBL" id="QSKF01000018">
    <property type="protein sequence ID" value="RHE36809.1"/>
    <property type="molecule type" value="Genomic_DNA"/>
</dbReference>
<reference evidence="1 2" key="1">
    <citation type="submission" date="2018-08" db="EMBL/GenBank/DDBJ databases">
        <title>A genome reference for cultivated species of the human gut microbiota.</title>
        <authorList>
            <person name="Zou Y."/>
            <person name="Xue W."/>
            <person name="Luo G."/>
        </authorList>
    </citation>
    <scope>NUCLEOTIDE SEQUENCE [LARGE SCALE GENOMIC DNA]</scope>
    <source>
        <strain evidence="1 2">AM28-23</strain>
    </source>
</reference>
<comment type="caution">
    <text evidence="1">The sequence shown here is derived from an EMBL/GenBank/DDBJ whole genome shotgun (WGS) entry which is preliminary data.</text>
</comment>
<protein>
    <submittedName>
        <fullName evidence="1">Uncharacterized protein</fullName>
    </submittedName>
</protein>
<dbReference type="Proteomes" id="UP000283745">
    <property type="component" value="Unassembled WGS sequence"/>
</dbReference>
<sequence>MNSSFCDLTFIQKKDGKKEKGIIDMYDYKIVEQVSRKKKSMSGVLRKVMILFAVIFVIMGIAISQSFMLAGFLLAALYFVFDIFSQKDYEYTLENDTLSIDVIYGKKYRKTAHVLELKNMEVTAPHWHESVAKYKKNGGTEQLKKFDYTSYDDNIPYYTMIIKEDGRKIKLLLDLTEEMLHTMKTQHPEKVYFA</sequence>